<keyword evidence="2" id="KW-1185">Reference proteome</keyword>
<dbReference type="EMBL" id="CM011683">
    <property type="protein sequence ID" value="TMS13866.1"/>
    <property type="molecule type" value="Genomic_DNA"/>
</dbReference>
<proteinExistence type="predicted"/>
<gene>
    <name evidence="1" type="ORF">E3U43_022346</name>
</gene>
<reference evidence="1" key="1">
    <citation type="submission" date="2018-11" db="EMBL/GenBank/DDBJ databases">
        <title>The sequence and de novo assembly of Larimichthys crocea genome using PacBio and Hi-C technologies.</title>
        <authorList>
            <person name="Xu P."/>
            <person name="Chen B."/>
            <person name="Zhou Z."/>
            <person name="Ke Q."/>
            <person name="Wu Y."/>
            <person name="Bai H."/>
            <person name="Pu F."/>
        </authorList>
    </citation>
    <scope>NUCLEOTIDE SEQUENCE</scope>
    <source>
        <tissue evidence="1">Muscle</tissue>
    </source>
</reference>
<name>A0ACD3R2T8_LARCR</name>
<evidence type="ECO:0000313" key="2">
    <source>
        <dbReference type="Proteomes" id="UP000793456"/>
    </source>
</evidence>
<accession>A0ACD3R2T8</accession>
<protein>
    <submittedName>
        <fullName evidence="1">Uncharacterized protein</fullName>
    </submittedName>
</protein>
<evidence type="ECO:0000313" key="1">
    <source>
        <dbReference type="EMBL" id="TMS13866.1"/>
    </source>
</evidence>
<dbReference type="Proteomes" id="UP000793456">
    <property type="component" value="Chromosome X"/>
</dbReference>
<comment type="caution">
    <text evidence="1">The sequence shown here is derived from an EMBL/GenBank/DDBJ whole genome shotgun (WGS) entry which is preliminary data.</text>
</comment>
<organism evidence="1 2">
    <name type="scientific">Larimichthys crocea</name>
    <name type="common">Large yellow croaker</name>
    <name type="synonym">Pseudosciaena crocea</name>
    <dbReference type="NCBI Taxonomy" id="215358"/>
    <lineage>
        <taxon>Eukaryota</taxon>
        <taxon>Metazoa</taxon>
        <taxon>Chordata</taxon>
        <taxon>Craniata</taxon>
        <taxon>Vertebrata</taxon>
        <taxon>Euteleostomi</taxon>
        <taxon>Actinopterygii</taxon>
        <taxon>Neopterygii</taxon>
        <taxon>Teleostei</taxon>
        <taxon>Neoteleostei</taxon>
        <taxon>Acanthomorphata</taxon>
        <taxon>Eupercaria</taxon>
        <taxon>Sciaenidae</taxon>
        <taxon>Larimichthys</taxon>
    </lineage>
</organism>
<sequence length="215" mass="24121">MAASARPSRRRQKKLEMIETTYEELSSKPAVEETAEDGEDGEDSDGPVVFICGKCNLAVGDSLSWEGSEEDQNQIRLKVVTANVEVGKEKRIYEVNKQPQCLVADVTCRGCKTVLGIVYTSTPRKLDYKRFAFYLNVAQIDSYVLGSANQITPVEAPDEQPVTMEYKASVDQQLTEMKILLLSMDDRMEQIEAAHQLVGPEHVDLMIKLRKLPLH</sequence>